<feature type="signal peptide" evidence="1">
    <location>
        <begin position="1"/>
        <end position="22"/>
    </location>
</feature>
<dbReference type="AlphaFoldDB" id="A0A7Z9C9I5"/>
<accession>A0A7Z9C9I5</accession>
<gene>
    <name evidence="2" type="ORF">NCTC11458_00285</name>
</gene>
<feature type="chain" id="PRO_5031350195" description="Lipoprotein" evidence="1">
    <location>
        <begin position="23"/>
        <end position="151"/>
    </location>
</feature>
<evidence type="ECO:0000313" key="2">
    <source>
        <dbReference type="EMBL" id="VDG81004.1"/>
    </source>
</evidence>
<evidence type="ECO:0000256" key="1">
    <source>
        <dbReference type="SAM" id="SignalP"/>
    </source>
</evidence>
<dbReference type="Proteomes" id="UP000276733">
    <property type="component" value="Unassembled WGS sequence"/>
</dbReference>
<keyword evidence="1" id="KW-0732">Signal</keyword>
<name>A0A7Z9C9I5_CAPOC</name>
<dbReference type="PROSITE" id="PS51257">
    <property type="entry name" value="PROKAR_LIPOPROTEIN"/>
    <property type="match status" value="1"/>
</dbReference>
<dbReference type="RefSeq" id="WP_009420924.1">
    <property type="nucleotide sequence ID" value="NZ_UYIQ01000001.1"/>
</dbReference>
<comment type="caution">
    <text evidence="2">The sequence shown here is derived from an EMBL/GenBank/DDBJ whole genome shotgun (WGS) entry which is preliminary data.</text>
</comment>
<reference evidence="2 3" key="1">
    <citation type="submission" date="2018-11" db="EMBL/GenBank/DDBJ databases">
        <authorList>
            <consortium name="Pathogen Informatics"/>
        </authorList>
    </citation>
    <scope>NUCLEOTIDE SEQUENCE [LARGE SCALE GENOMIC DNA]</scope>
    <source>
        <strain evidence="2 3">NCTC11458</strain>
    </source>
</reference>
<evidence type="ECO:0008006" key="4">
    <source>
        <dbReference type="Google" id="ProtNLM"/>
    </source>
</evidence>
<dbReference type="EMBL" id="UYIQ01000001">
    <property type="protein sequence ID" value="VDG81004.1"/>
    <property type="molecule type" value="Genomic_DNA"/>
</dbReference>
<organism evidence="2 3">
    <name type="scientific">Capnocytophaga ochracea</name>
    <dbReference type="NCBI Taxonomy" id="1018"/>
    <lineage>
        <taxon>Bacteria</taxon>
        <taxon>Pseudomonadati</taxon>
        <taxon>Bacteroidota</taxon>
        <taxon>Flavobacteriia</taxon>
        <taxon>Flavobacteriales</taxon>
        <taxon>Flavobacteriaceae</taxon>
        <taxon>Capnocytophaga</taxon>
    </lineage>
</organism>
<evidence type="ECO:0000313" key="3">
    <source>
        <dbReference type="Proteomes" id="UP000276733"/>
    </source>
</evidence>
<proteinExistence type="predicted"/>
<sequence>MKIKTFLALLLLVIVGCGCSKADKDTSPEAVIVREIPQEQLLGINLEKDTLKVIQSRKELQDLFPNQNLGERTIFKEIDFSTQTVLLGSKFFVHTYGVKSYDFRKKGNNEYTLEVGLSDTFFTQPRVLYYGIIVKKISDNVNISFNIQKSN</sequence>
<protein>
    <recommendedName>
        <fullName evidence="4">Lipoprotein</fullName>
    </recommendedName>
</protein>